<feature type="compositionally biased region" description="Low complexity" evidence="1">
    <location>
        <begin position="179"/>
        <end position="192"/>
    </location>
</feature>
<reference evidence="3 4" key="1">
    <citation type="submission" date="2024-10" db="EMBL/GenBank/DDBJ databases">
        <title>Updated reference genomes for cyclostephanoid diatoms.</title>
        <authorList>
            <person name="Roberts W.R."/>
            <person name="Alverson A.J."/>
        </authorList>
    </citation>
    <scope>NUCLEOTIDE SEQUENCE [LARGE SCALE GENOMIC DNA]</scope>
    <source>
        <strain evidence="3 4">AJA010-31</strain>
    </source>
</reference>
<feature type="chain" id="PRO_5044805192" evidence="2">
    <location>
        <begin position="16"/>
        <end position="224"/>
    </location>
</feature>
<protein>
    <submittedName>
        <fullName evidence="3">Uncharacterized protein</fullName>
    </submittedName>
</protein>
<comment type="caution">
    <text evidence="3">The sequence shown here is derived from an EMBL/GenBank/DDBJ whole genome shotgun (WGS) entry which is preliminary data.</text>
</comment>
<evidence type="ECO:0000313" key="4">
    <source>
        <dbReference type="Proteomes" id="UP001530400"/>
    </source>
</evidence>
<feature type="signal peptide" evidence="2">
    <location>
        <begin position="1"/>
        <end position="15"/>
    </location>
</feature>
<sequence>MHLLFLLQLIPQVQPKSIRRTIERNRRLGRWSFDEPCIAGPIFYENPDEGNTQYDEELRRFTRTDGRIYEDVDFTIETTVHTDTICGIFDVGHITCDYYLVDDDVGVFSLFSGLAELEFSHNGTTYFAVGKGRYVFQGGSDLHGGIIGKVNTIYETDVITHDFCVQGSTYDHLVPPLPSVSNSSTSENASNPPDEDTINDSNNASKVKSFTALVAVSMVWFAKP</sequence>
<evidence type="ECO:0000256" key="1">
    <source>
        <dbReference type="SAM" id="MobiDB-lite"/>
    </source>
</evidence>
<evidence type="ECO:0000256" key="2">
    <source>
        <dbReference type="SAM" id="SignalP"/>
    </source>
</evidence>
<name>A0ABD3QEH3_9STRA</name>
<accession>A0ABD3QEH3</accession>
<evidence type="ECO:0000313" key="3">
    <source>
        <dbReference type="EMBL" id="KAL3798221.1"/>
    </source>
</evidence>
<feature type="region of interest" description="Disordered" evidence="1">
    <location>
        <begin position="176"/>
        <end position="203"/>
    </location>
</feature>
<dbReference type="Proteomes" id="UP001530400">
    <property type="component" value="Unassembled WGS sequence"/>
</dbReference>
<organism evidence="3 4">
    <name type="scientific">Cyclotella atomus</name>
    <dbReference type="NCBI Taxonomy" id="382360"/>
    <lineage>
        <taxon>Eukaryota</taxon>
        <taxon>Sar</taxon>
        <taxon>Stramenopiles</taxon>
        <taxon>Ochrophyta</taxon>
        <taxon>Bacillariophyta</taxon>
        <taxon>Coscinodiscophyceae</taxon>
        <taxon>Thalassiosirophycidae</taxon>
        <taxon>Stephanodiscales</taxon>
        <taxon>Stephanodiscaceae</taxon>
        <taxon>Cyclotella</taxon>
    </lineage>
</organism>
<dbReference type="EMBL" id="JALLPJ020000227">
    <property type="protein sequence ID" value="KAL3798221.1"/>
    <property type="molecule type" value="Genomic_DNA"/>
</dbReference>
<proteinExistence type="predicted"/>
<gene>
    <name evidence="3" type="ORF">ACHAWO_003426</name>
</gene>
<dbReference type="AlphaFoldDB" id="A0ABD3QEH3"/>
<keyword evidence="2" id="KW-0732">Signal</keyword>
<keyword evidence="4" id="KW-1185">Reference proteome</keyword>